<dbReference type="SUPFAM" id="SSF53850">
    <property type="entry name" value="Periplasmic binding protein-like II"/>
    <property type="match status" value="1"/>
</dbReference>
<evidence type="ECO:0000256" key="1">
    <source>
        <dbReference type="SAM" id="SignalP"/>
    </source>
</evidence>
<keyword evidence="3" id="KW-1185">Reference proteome</keyword>
<dbReference type="Proteomes" id="UP000277007">
    <property type="component" value="Unassembled WGS sequence"/>
</dbReference>
<accession>A0A431VD36</accession>
<dbReference type="OrthoDB" id="6371790at2"/>
<proteinExistence type="predicted"/>
<protein>
    <submittedName>
        <fullName evidence="2">Transporter substrate-binding domain-containing protein</fullName>
    </submittedName>
</protein>
<dbReference type="Gene3D" id="3.40.190.10">
    <property type="entry name" value="Periplasmic binding protein-like II"/>
    <property type="match status" value="2"/>
</dbReference>
<sequence length="262" mass="28276">MNAVSILAFYLTLAVSTTAFAKSLVVVAPELPPMFQANGTGREATVITETLAACGHQVRFVVVPFGRHWIEYGEKAEFDAVATVPPDMAITGARSVPYIRYQNGASVLKSSGQSIKALGDLAGKRVVTFFGASGVLPGLKDAAPSFAEFRERADQLSHSNLLFAGRVEAVLSDGLIFAEYNRQLIDKVKAGGSVGFDPTQDVVFTAIFPPSDYTMMFRDEGVRSDFDRCYDGLVKSGRADAIDREVVGRYSATVGNQYLQKP</sequence>
<evidence type="ECO:0000313" key="3">
    <source>
        <dbReference type="Proteomes" id="UP000277007"/>
    </source>
</evidence>
<reference evidence="2 3" key="1">
    <citation type="submission" date="2018-12" db="EMBL/GenBank/DDBJ databases">
        <authorList>
            <person name="Yang Y."/>
        </authorList>
    </citation>
    <scope>NUCLEOTIDE SEQUENCE [LARGE SCALE GENOMIC DNA]</scope>
    <source>
        <strain evidence="2 3">L-25-5w-1</strain>
    </source>
</reference>
<feature type="chain" id="PRO_5019338006" evidence="1">
    <location>
        <begin position="22"/>
        <end position="262"/>
    </location>
</feature>
<feature type="signal peptide" evidence="1">
    <location>
        <begin position="1"/>
        <end position="21"/>
    </location>
</feature>
<organism evidence="2 3">
    <name type="scientific">Azospirillum griseum</name>
    <dbReference type="NCBI Taxonomy" id="2496639"/>
    <lineage>
        <taxon>Bacteria</taxon>
        <taxon>Pseudomonadati</taxon>
        <taxon>Pseudomonadota</taxon>
        <taxon>Alphaproteobacteria</taxon>
        <taxon>Rhodospirillales</taxon>
        <taxon>Azospirillaceae</taxon>
        <taxon>Azospirillum</taxon>
    </lineage>
</organism>
<dbReference type="AlphaFoldDB" id="A0A431VD36"/>
<keyword evidence="1" id="KW-0732">Signal</keyword>
<gene>
    <name evidence="2" type="ORF">EJ903_19360</name>
</gene>
<dbReference type="EMBL" id="RXMA01000022">
    <property type="protein sequence ID" value="RTR16880.1"/>
    <property type="molecule type" value="Genomic_DNA"/>
</dbReference>
<name>A0A431VD36_9PROT</name>
<evidence type="ECO:0000313" key="2">
    <source>
        <dbReference type="EMBL" id="RTR16880.1"/>
    </source>
</evidence>
<comment type="caution">
    <text evidence="2">The sequence shown here is derived from an EMBL/GenBank/DDBJ whole genome shotgun (WGS) entry which is preliminary data.</text>
</comment>